<dbReference type="Pfam" id="PF02311">
    <property type="entry name" value="AraC_binding"/>
    <property type="match status" value="1"/>
</dbReference>
<dbReference type="PANTHER" id="PTHR46796:SF2">
    <property type="entry name" value="TRANSCRIPTIONAL REGULATORY PROTEIN"/>
    <property type="match status" value="1"/>
</dbReference>
<dbReference type="SUPFAM" id="SSF46689">
    <property type="entry name" value="Homeodomain-like"/>
    <property type="match status" value="2"/>
</dbReference>
<feature type="domain" description="HTH araC/xylS-type" evidence="5">
    <location>
        <begin position="162"/>
        <end position="259"/>
    </location>
</feature>
<dbReference type="PRINTS" id="PR00032">
    <property type="entry name" value="HTHARAC"/>
</dbReference>
<dbReference type="RefSeq" id="WP_194701687.1">
    <property type="nucleotide sequence ID" value="NZ_JADKNH010000005.1"/>
</dbReference>
<dbReference type="SMART" id="SM00342">
    <property type="entry name" value="HTH_ARAC"/>
    <property type="match status" value="1"/>
</dbReference>
<evidence type="ECO:0000313" key="6">
    <source>
        <dbReference type="EMBL" id="MBF4693459.1"/>
    </source>
</evidence>
<proteinExistence type="predicted"/>
<keyword evidence="2" id="KW-0238">DNA-binding</keyword>
<evidence type="ECO:0000313" key="7">
    <source>
        <dbReference type="Proteomes" id="UP000614200"/>
    </source>
</evidence>
<dbReference type="InterPro" id="IPR009057">
    <property type="entry name" value="Homeodomain-like_sf"/>
</dbReference>
<dbReference type="InterPro" id="IPR003313">
    <property type="entry name" value="AraC-bd"/>
</dbReference>
<dbReference type="EMBL" id="JADKNH010000005">
    <property type="protein sequence ID" value="MBF4693459.1"/>
    <property type="molecule type" value="Genomic_DNA"/>
</dbReference>
<dbReference type="InterPro" id="IPR050204">
    <property type="entry name" value="AraC_XylS_family_regulators"/>
</dbReference>
<evidence type="ECO:0000259" key="5">
    <source>
        <dbReference type="PROSITE" id="PS01124"/>
    </source>
</evidence>
<dbReference type="InterPro" id="IPR018062">
    <property type="entry name" value="HTH_AraC-typ_CS"/>
</dbReference>
<evidence type="ECO:0000256" key="4">
    <source>
        <dbReference type="ARBA" id="ARBA00023163"/>
    </source>
</evidence>
<organism evidence="6 7">
    <name type="scientific">Fusibacter ferrireducens</name>
    <dbReference type="NCBI Taxonomy" id="2785058"/>
    <lineage>
        <taxon>Bacteria</taxon>
        <taxon>Bacillati</taxon>
        <taxon>Bacillota</taxon>
        <taxon>Clostridia</taxon>
        <taxon>Eubacteriales</taxon>
        <taxon>Eubacteriales Family XII. Incertae Sedis</taxon>
        <taxon>Fusibacter</taxon>
    </lineage>
</organism>
<dbReference type="InterPro" id="IPR020449">
    <property type="entry name" value="Tscrpt_reg_AraC-type_HTH"/>
</dbReference>
<name>A0ABR9ZSL1_9FIRM</name>
<keyword evidence="4" id="KW-0804">Transcription</keyword>
<dbReference type="PROSITE" id="PS00041">
    <property type="entry name" value="HTH_ARAC_FAMILY_1"/>
    <property type="match status" value="1"/>
</dbReference>
<dbReference type="InterPro" id="IPR037923">
    <property type="entry name" value="HTH-like"/>
</dbReference>
<sequence length="260" mass="29951">MGKSKFETTRFYDMIEVKVNDSHPHAYKPHLHSELAIGIIEKGETILTINEADYEFGAGDAVIIMPYVVHNCQPRDIHNWAFTMIYLEDSFRDALMDSLSPDLKIGIAKLGQPEYNKIKELTGILKSEQDAFLKEVEIIDCINMIVDAIDVRVSKEKDLVMERIRIYIEAHFLDSLSLDEIATEFDFNKFSLIRRFKKLYNVTPSAYQLQLKVNYAKHLLKGENDLAKVALEAGFYDQAHFSREFKKATGLTPFQYIKSN</sequence>
<dbReference type="PANTHER" id="PTHR46796">
    <property type="entry name" value="HTH-TYPE TRANSCRIPTIONAL ACTIVATOR RHAS-RELATED"/>
    <property type="match status" value="1"/>
</dbReference>
<keyword evidence="3" id="KW-0010">Activator</keyword>
<reference evidence="6 7" key="1">
    <citation type="submission" date="2020-11" db="EMBL/GenBank/DDBJ databases">
        <title>Fusibacter basophilias sp. nov.</title>
        <authorList>
            <person name="Qiu D."/>
        </authorList>
    </citation>
    <scope>NUCLEOTIDE SEQUENCE [LARGE SCALE GENOMIC DNA]</scope>
    <source>
        <strain evidence="6 7">Q10-2</strain>
    </source>
</reference>
<keyword evidence="7" id="KW-1185">Reference proteome</keyword>
<dbReference type="Proteomes" id="UP000614200">
    <property type="component" value="Unassembled WGS sequence"/>
</dbReference>
<dbReference type="InterPro" id="IPR014710">
    <property type="entry name" value="RmlC-like_jellyroll"/>
</dbReference>
<dbReference type="InterPro" id="IPR018060">
    <property type="entry name" value="HTH_AraC"/>
</dbReference>
<gene>
    <name evidence="6" type="ORF">ISU02_10025</name>
</gene>
<protein>
    <submittedName>
        <fullName evidence="6">AraC family transcriptional regulator</fullName>
    </submittedName>
</protein>
<evidence type="ECO:0000256" key="1">
    <source>
        <dbReference type="ARBA" id="ARBA00023015"/>
    </source>
</evidence>
<keyword evidence="1" id="KW-0805">Transcription regulation</keyword>
<comment type="caution">
    <text evidence="6">The sequence shown here is derived from an EMBL/GenBank/DDBJ whole genome shotgun (WGS) entry which is preliminary data.</text>
</comment>
<evidence type="ECO:0000256" key="3">
    <source>
        <dbReference type="ARBA" id="ARBA00023159"/>
    </source>
</evidence>
<dbReference type="PROSITE" id="PS01124">
    <property type="entry name" value="HTH_ARAC_FAMILY_2"/>
    <property type="match status" value="1"/>
</dbReference>
<accession>A0ABR9ZSL1</accession>
<dbReference type="Gene3D" id="2.60.120.10">
    <property type="entry name" value="Jelly Rolls"/>
    <property type="match status" value="1"/>
</dbReference>
<dbReference type="SUPFAM" id="SSF51215">
    <property type="entry name" value="Regulatory protein AraC"/>
    <property type="match status" value="1"/>
</dbReference>
<dbReference type="Pfam" id="PF12833">
    <property type="entry name" value="HTH_18"/>
    <property type="match status" value="1"/>
</dbReference>
<evidence type="ECO:0000256" key="2">
    <source>
        <dbReference type="ARBA" id="ARBA00023125"/>
    </source>
</evidence>
<dbReference type="Gene3D" id="1.10.10.60">
    <property type="entry name" value="Homeodomain-like"/>
    <property type="match status" value="2"/>
</dbReference>